<reference evidence="2" key="1">
    <citation type="submission" date="2020-04" db="EMBL/GenBank/DDBJ databases">
        <authorList>
            <person name="Neveu A P."/>
        </authorList>
    </citation>
    <scope>NUCLEOTIDE SEQUENCE</scope>
    <source>
        <tissue evidence="2">Whole embryo</tissue>
    </source>
</reference>
<feature type="compositionally biased region" description="Basic and acidic residues" evidence="1">
    <location>
        <begin position="259"/>
        <end position="268"/>
    </location>
</feature>
<accession>A0A6F9DCB0</accession>
<organism evidence="2">
    <name type="scientific">Phallusia mammillata</name>
    <dbReference type="NCBI Taxonomy" id="59560"/>
    <lineage>
        <taxon>Eukaryota</taxon>
        <taxon>Metazoa</taxon>
        <taxon>Chordata</taxon>
        <taxon>Tunicata</taxon>
        <taxon>Ascidiacea</taxon>
        <taxon>Phlebobranchia</taxon>
        <taxon>Ascidiidae</taxon>
        <taxon>Phallusia</taxon>
    </lineage>
</organism>
<sequence>MDALNIDCSDISDESDDVETASQVWHRLFAEELELKPLPNAEVSPVQIVNKPKRNSRRRKPAYDIFPFSSESELSQTDTSADRAKSAKPKRVTRHKPQKRRKNPPVQLSAADDNAEIEIENDSPPEFKPRTSRKAKVTKHATPKAFRRSARLRGTGIVFADSSQSLESDTMPEKIKPSTNELKDGESTGSETLLDTPPFASDDSLLLTPTVSSPPVENPAGIEAKSCVEPTTELDDLFFSASKTPIKKAPPRKSKRLLKTKEEADCAENHSQASGESTLLTDDSLWGH</sequence>
<evidence type="ECO:0000313" key="2">
    <source>
        <dbReference type="EMBL" id="CAB3246069.1"/>
    </source>
</evidence>
<feature type="compositionally biased region" description="Polar residues" evidence="1">
    <location>
        <begin position="69"/>
        <end position="79"/>
    </location>
</feature>
<feature type="compositionally biased region" description="Acidic residues" evidence="1">
    <location>
        <begin position="10"/>
        <end position="19"/>
    </location>
</feature>
<dbReference type="EMBL" id="LR785180">
    <property type="protein sequence ID" value="CAB3246069.1"/>
    <property type="molecule type" value="mRNA"/>
</dbReference>
<feature type="compositionally biased region" description="Basic residues" evidence="1">
    <location>
        <begin position="245"/>
        <end position="258"/>
    </location>
</feature>
<evidence type="ECO:0000256" key="1">
    <source>
        <dbReference type="SAM" id="MobiDB-lite"/>
    </source>
</evidence>
<feature type="compositionally biased region" description="Basic and acidic residues" evidence="1">
    <location>
        <begin position="171"/>
        <end position="186"/>
    </location>
</feature>
<feature type="compositionally biased region" description="Basic residues" evidence="1">
    <location>
        <begin position="86"/>
        <end position="103"/>
    </location>
</feature>
<feature type="compositionally biased region" description="Acidic residues" evidence="1">
    <location>
        <begin position="113"/>
        <end position="123"/>
    </location>
</feature>
<feature type="compositionally biased region" description="Basic residues" evidence="1">
    <location>
        <begin position="130"/>
        <end position="151"/>
    </location>
</feature>
<protein>
    <submittedName>
        <fullName evidence="2">FH2 domain-containing protein 1</fullName>
    </submittedName>
</protein>
<feature type="region of interest" description="Disordered" evidence="1">
    <location>
        <begin position="1"/>
        <end position="20"/>
    </location>
</feature>
<feature type="compositionally biased region" description="Basic residues" evidence="1">
    <location>
        <begin position="51"/>
        <end position="60"/>
    </location>
</feature>
<feature type="region of interest" description="Disordered" evidence="1">
    <location>
        <begin position="241"/>
        <end position="288"/>
    </location>
</feature>
<proteinExistence type="evidence at transcript level"/>
<dbReference type="AlphaFoldDB" id="A0A6F9DCB0"/>
<feature type="compositionally biased region" description="Polar residues" evidence="1">
    <location>
        <begin position="269"/>
        <end position="281"/>
    </location>
</feature>
<name>A0A6F9DCB0_9ASCI</name>
<feature type="region of interest" description="Disordered" evidence="1">
    <location>
        <begin position="39"/>
        <end position="222"/>
    </location>
</feature>
<gene>
    <name evidence="2" type="primary">Fhod1-001</name>
</gene>